<dbReference type="AlphaFoldDB" id="A0A553ZM94"/>
<dbReference type="InterPro" id="IPR014030">
    <property type="entry name" value="Ketoacyl_synth_N"/>
</dbReference>
<name>A0A553ZM94_9ACTN</name>
<dbReference type="InterPro" id="IPR020841">
    <property type="entry name" value="PKS_Beta-ketoAc_synthase_dom"/>
</dbReference>
<dbReference type="PANTHER" id="PTHR43775">
    <property type="entry name" value="FATTY ACID SYNTHASE"/>
    <property type="match status" value="1"/>
</dbReference>
<evidence type="ECO:0000256" key="1">
    <source>
        <dbReference type="ARBA" id="ARBA00001957"/>
    </source>
</evidence>
<dbReference type="PROSITE" id="PS52004">
    <property type="entry name" value="KS3_2"/>
    <property type="match status" value="1"/>
</dbReference>
<dbReference type="GO" id="GO:0004315">
    <property type="term" value="F:3-oxoacyl-[acyl-carrier-protein] synthase activity"/>
    <property type="evidence" value="ECO:0007669"/>
    <property type="project" value="InterPro"/>
</dbReference>
<dbReference type="Gene3D" id="3.40.47.10">
    <property type="match status" value="1"/>
</dbReference>
<comment type="cofactor">
    <cofactor evidence="1">
        <name>pantetheine 4'-phosphate</name>
        <dbReference type="ChEBI" id="CHEBI:47942"/>
    </cofactor>
</comment>
<proteinExistence type="inferred from homology"/>
<sequence length="625" mass="66776">MANETQLRDYLKRVTLDLRRAKRELADLSEAAERQSEPVAIVGMACRFPGGVQTPEDLWRLLEKGEDAISKFPSDRDWDEDLYDPDPDRPGTCYTREGGFLHDAADFDPDPFRISEQEALAVDPQQRLLLETAWEALERAGIDPTSLRESRTGVFAGVIYNDYGGNVPRPPEGFEGDLAVGSLGSVASGRIAYAFGLHGPAVTVDTACSSALVALHLAIQSLRSGESSLALVGGATVMATPSPLVTFSRSRALAPDGRCKSFSAAMDGIGMSEGAGMLALERLSDARRNGRTILAVVRGSAVVQDGVSHWLTAPNGQAHRRMIREALDAARLAPADIDAVEAHGTGTPLGDSIEVQALMDTYGAERPAGQPLWLGTLKSNIGHTQAAGGIGGIIKLVMAMRNGLLPKSLHAEQPTPMVDWSAGTVRLLAEPVPWPERDRPRRAGISSYGVSGTNVHAIIEQAPPPGPLDQSPPADSPERTTVTDPALRSPVPWLLSAASVPALRAQAARLHAHLAEHPELEDRDVARSLAASRAGLKHRAAVLAADRDGFLEGLAALAEGRAEPGVIGASAPADLRARVEAHCQGESVDWGDLFSGSGARLVDLPTYAFQRRRYWLRATRFQRNG</sequence>
<dbReference type="GO" id="GO:0006633">
    <property type="term" value="P:fatty acid biosynthetic process"/>
    <property type="evidence" value="ECO:0007669"/>
    <property type="project" value="InterPro"/>
</dbReference>
<dbReference type="InterPro" id="IPR015083">
    <property type="entry name" value="NorB/c/GfsB-D-like_docking"/>
</dbReference>
<evidence type="ECO:0000313" key="8">
    <source>
        <dbReference type="EMBL" id="TSB42523.1"/>
    </source>
</evidence>
<dbReference type="InterPro" id="IPR014031">
    <property type="entry name" value="Ketoacyl_synth_C"/>
</dbReference>
<organism evidence="8 9">
    <name type="scientific">Streptomyces benahoarensis</name>
    <dbReference type="NCBI Taxonomy" id="2595054"/>
    <lineage>
        <taxon>Bacteria</taxon>
        <taxon>Bacillati</taxon>
        <taxon>Actinomycetota</taxon>
        <taxon>Actinomycetes</taxon>
        <taxon>Kitasatosporales</taxon>
        <taxon>Streptomycetaceae</taxon>
        <taxon>Streptomyces</taxon>
    </lineage>
</organism>
<dbReference type="GO" id="GO:0033068">
    <property type="term" value="P:macrolide biosynthetic process"/>
    <property type="evidence" value="ECO:0007669"/>
    <property type="project" value="UniProtKB-ARBA"/>
</dbReference>
<dbReference type="InterPro" id="IPR016039">
    <property type="entry name" value="Thiolase-like"/>
</dbReference>
<dbReference type="Pfam" id="PF16197">
    <property type="entry name" value="KAsynt_C_assoc"/>
    <property type="match status" value="1"/>
</dbReference>
<comment type="similarity">
    <text evidence="5">Belongs to the thiolase-like superfamily. Beta-ketoacyl-ACP synthases family.</text>
</comment>
<evidence type="ECO:0000256" key="2">
    <source>
        <dbReference type="ARBA" id="ARBA00022679"/>
    </source>
</evidence>
<dbReference type="Pfam" id="PF08990">
    <property type="entry name" value="Docking"/>
    <property type="match status" value="1"/>
</dbReference>
<dbReference type="RefSeq" id="WP_143941164.1">
    <property type="nucleotide sequence ID" value="NZ_VKLS01000076.1"/>
</dbReference>
<dbReference type="InterPro" id="IPR032821">
    <property type="entry name" value="PKS_assoc"/>
</dbReference>
<evidence type="ECO:0000256" key="3">
    <source>
        <dbReference type="ARBA" id="ARBA00023268"/>
    </source>
</evidence>
<dbReference type="SUPFAM" id="SSF53901">
    <property type="entry name" value="Thiolase-like"/>
    <property type="match status" value="1"/>
</dbReference>
<dbReference type="InterPro" id="IPR050091">
    <property type="entry name" value="PKS_NRPS_Biosynth_Enz"/>
</dbReference>
<reference evidence="8 9" key="1">
    <citation type="submission" date="2019-07" db="EMBL/GenBank/DDBJ databases">
        <title>Draft genome for Streptomyces benahoarensis MZ03-48.</title>
        <authorList>
            <person name="Gonzalez-Pimentel J.L."/>
        </authorList>
    </citation>
    <scope>NUCLEOTIDE SEQUENCE [LARGE SCALE GENOMIC DNA]</scope>
    <source>
        <strain evidence="8 9">MZ03-48</strain>
    </source>
</reference>
<keyword evidence="3" id="KW-0511">Multifunctional enzyme</keyword>
<evidence type="ECO:0000313" key="9">
    <source>
        <dbReference type="Proteomes" id="UP000320888"/>
    </source>
</evidence>
<dbReference type="Pfam" id="PF00109">
    <property type="entry name" value="ketoacyl-synt"/>
    <property type="match status" value="1"/>
</dbReference>
<comment type="caution">
    <text evidence="8">The sequence shown here is derived from an EMBL/GenBank/DDBJ whole genome shotgun (WGS) entry which is preliminary data.</text>
</comment>
<dbReference type="GO" id="GO:0031177">
    <property type="term" value="F:phosphopantetheine binding"/>
    <property type="evidence" value="ECO:0007669"/>
    <property type="project" value="UniProtKB-ARBA"/>
</dbReference>
<dbReference type="SMART" id="SM00825">
    <property type="entry name" value="PKS_KS"/>
    <property type="match status" value="1"/>
</dbReference>
<dbReference type="Pfam" id="PF02801">
    <property type="entry name" value="Ketoacyl-synt_C"/>
    <property type="match status" value="1"/>
</dbReference>
<dbReference type="CDD" id="cd00833">
    <property type="entry name" value="PKS"/>
    <property type="match status" value="1"/>
</dbReference>
<dbReference type="Gene3D" id="3.30.70.3290">
    <property type="match status" value="1"/>
</dbReference>
<evidence type="ECO:0000259" key="7">
    <source>
        <dbReference type="PROSITE" id="PS52004"/>
    </source>
</evidence>
<dbReference type="EMBL" id="VKLS01000076">
    <property type="protein sequence ID" value="TSB42523.1"/>
    <property type="molecule type" value="Genomic_DNA"/>
</dbReference>
<protein>
    <recommendedName>
        <fullName evidence="7">Ketosynthase family 3 (KS3) domain-containing protein</fullName>
    </recommendedName>
</protein>
<evidence type="ECO:0000256" key="4">
    <source>
        <dbReference type="ARBA" id="ARBA00023315"/>
    </source>
</evidence>
<dbReference type="FunFam" id="3.40.47.10:FF:000019">
    <property type="entry name" value="Polyketide synthase type I"/>
    <property type="match status" value="1"/>
</dbReference>
<dbReference type="Proteomes" id="UP000320888">
    <property type="component" value="Unassembled WGS sequence"/>
</dbReference>
<evidence type="ECO:0000256" key="5">
    <source>
        <dbReference type="RuleBase" id="RU003694"/>
    </source>
</evidence>
<dbReference type="GO" id="GO:0004312">
    <property type="term" value="F:fatty acid synthase activity"/>
    <property type="evidence" value="ECO:0007669"/>
    <property type="project" value="TreeGrafter"/>
</dbReference>
<keyword evidence="2 5" id="KW-0808">Transferase</keyword>
<feature type="region of interest" description="Disordered" evidence="6">
    <location>
        <begin position="459"/>
        <end position="487"/>
    </location>
</feature>
<dbReference type="PROSITE" id="PS00606">
    <property type="entry name" value="KS3_1"/>
    <property type="match status" value="1"/>
</dbReference>
<gene>
    <name evidence="8" type="ORF">FNZ23_09505</name>
</gene>
<accession>A0A553ZM94</accession>
<keyword evidence="9" id="KW-1185">Reference proteome</keyword>
<dbReference type="OrthoDB" id="9778690at2"/>
<dbReference type="PANTHER" id="PTHR43775:SF51">
    <property type="entry name" value="INACTIVE PHENOLPHTHIOCEROL SYNTHESIS POLYKETIDE SYNTHASE TYPE I PKS1-RELATED"/>
    <property type="match status" value="1"/>
</dbReference>
<feature type="domain" description="Ketosynthase family 3 (KS3)" evidence="7">
    <location>
        <begin position="36"/>
        <end position="461"/>
    </location>
</feature>
<dbReference type="InterPro" id="IPR018201">
    <property type="entry name" value="Ketoacyl_synth_AS"/>
</dbReference>
<evidence type="ECO:0000256" key="6">
    <source>
        <dbReference type="SAM" id="MobiDB-lite"/>
    </source>
</evidence>
<keyword evidence="4" id="KW-0012">Acyltransferase</keyword>